<comment type="caution">
    <text evidence="2">The sequence shown here is derived from an EMBL/GenBank/DDBJ whole genome shotgun (WGS) entry which is preliminary data.</text>
</comment>
<feature type="compositionally biased region" description="Low complexity" evidence="1">
    <location>
        <begin position="154"/>
        <end position="170"/>
    </location>
</feature>
<evidence type="ECO:0000313" key="2">
    <source>
        <dbReference type="EMBL" id="OZI55199.1"/>
    </source>
</evidence>
<feature type="region of interest" description="Disordered" evidence="1">
    <location>
        <begin position="105"/>
        <end position="170"/>
    </location>
</feature>
<gene>
    <name evidence="2" type="ORF">CAL25_01935</name>
</gene>
<dbReference type="AlphaFoldDB" id="A0A261U001"/>
<dbReference type="EMBL" id="NEVP01000001">
    <property type="protein sequence ID" value="OZI55199.1"/>
    <property type="molecule type" value="Genomic_DNA"/>
</dbReference>
<protein>
    <submittedName>
        <fullName evidence="2">Uncharacterized protein</fullName>
    </submittedName>
</protein>
<dbReference type="InterPro" id="IPR050026">
    <property type="entry name" value="PHA_gran_PhaM_N"/>
</dbReference>
<reference evidence="2 3" key="1">
    <citation type="submission" date="2017-05" db="EMBL/GenBank/DDBJ databases">
        <title>Complete and WGS of Bordetella genogroups.</title>
        <authorList>
            <person name="Spilker T."/>
            <person name="LiPuma J."/>
        </authorList>
    </citation>
    <scope>NUCLEOTIDE SEQUENCE [LARGE SCALE GENOMIC DNA]</scope>
    <source>
        <strain evidence="2 3">AU10456</strain>
    </source>
</reference>
<dbReference type="NCBIfam" id="NF043076">
    <property type="entry name" value="PHA_gran_PhaM"/>
    <property type="match status" value="1"/>
</dbReference>
<feature type="compositionally biased region" description="Low complexity" evidence="1">
    <location>
        <begin position="222"/>
        <end position="248"/>
    </location>
</feature>
<evidence type="ECO:0000313" key="3">
    <source>
        <dbReference type="Proteomes" id="UP000216913"/>
    </source>
</evidence>
<organism evidence="2 3">
    <name type="scientific">Bordetella genomosp. 5</name>
    <dbReference type="NCBI Taxonomy" id="1395608"/>
    <lineage>
        <taxon>Bacteria</taxon>
        <taxon>Pseudomonadati</taxon>
        <taxon>Pseudomonadota</taxon>
        <taxon>Betaproteobacteria</taxon>
        <taxon>Burkholderiales</taxon>
        <taxon>Alcaligenaceae</taxon>
        <taxon>Bordetella</taxon>
    </lineage>
</organism>
<keyword evidence="3" id="KW-1185">Reference proteome</keyword>
<feature type="compositionally biased region" description="Basic and acidic residues" evidence="1">
    <location>
        <begin position="274"/>
        <end position="283"/>
    </location>
</feature>
<sequence length="300" mass="30281">MSDSNTNPFVMPGMGQDSDLSGNPLLASMEMMRQAWAGLAGPGGLAQSLPMTPPLNVEELERRITELRAVEGWLRLNLQMLSSTIQGMEVQRATIATLRSFVGSVSSMDTGSPRSSSDPSPLEVALGLKPAPGQPAGASPFGQSPFGQTPPPDATAEPPADADAATGASAADAGAEALNLAAAQATQASQAWWGLLQQQFNQIAAATAATLPQMMGETGADTPGAASAKPSAGTAPAGKPAGKSAAKTGAKRASKTAAKTPVKKAAKSATKTTEAAKKPDAKPAARGVAKTSIKPARRST</sequence>
<dbReference type="Proteomes" id="UP000216913">
    <property type="component" value="Unassembled WGS sequence"/>
</dbReference>
<dbReference type="RefSeq" id="WP_249278911.1">
    <property type="nucleotide sequence ID" value="NZ_NEVP01000001.1"/>
</dbReference>
<evidence type="ECO:0000256" key="1">
    <source>
        <dbReference type="SAM" id="MobiDB-lite"/>
    </source>
</evidence>
<name>A0A261U001_9BORD</name>
<feature type="compositionally biased region" description="Polar residues" evidence="1">
    <location>
        <begin position="105"/>
        <end position="119"/>
    </location>
</feature>
<accession>A0A261U001</accession>
<proteinExistence type="predicted"/>
<feature type="region of interest" description="Disordered" evidence="1">
    <location>
        <begin position="214"/>
        <end position="300"/>
    </location>
</feature>